<feature type="transmembrane region" description="Helical" evidence="12">
    <location>
        <begin position="312"/>
        <end position="332"/>
    </location>
</feature>
<keyword evidence="7 12" id="KW-1133">Transmembrane helix</keyword>
<evidence type="ECO:0000256" key="1">
    <source>
        <dbReference type="ARBA" id="ARBA00004141"/>
    </source>
</evidence>
<organism evidence="16 17">
    <name type="scientific">Porites lobata</name>
    <dbReference type="NCBI Taxonomy" id="104759"/>
    <lineage>
        <taxon>Eukaryota</taxon>
        <taxon>Metazoa</taxon>
        <taxon>Cnidaria</taxon>
        <taxon>Anthozoa</taxon>
        <taxon>Hexacorallia</taxon>
        <taxon>Scleractinia</taxon>
        <taxon>Fungiina</taxon>
        <taxon>Poritidae</taxon>
        <taxon>Porites</taxon>
    </lineage>
</organism>
<dbReference type="InterPro" id="IPR036734">
    <property type="entry name" value="Neur_chan_lig-bd_sf"/>
</dbReference>
<dbReference type="Pfam" id="PF02932">
    <property type="entry name" value="Neur_chan_memb"/>
    <property type="match status" value="1"/>
</dbReference>
<dbReference type="InterPro" id="IPR006029">
    <property type="entry name" value="Neurotrans-gated_channel_TM"/>
</dbReference>
<dbReference type="InterPro" id="IPR006028">
    <property type="entry name" value="GABAA/Glycine_rcpt"/>
</dbReference>
<feature type="transmembrane region" description="Helical" evidence="12">
    <location>
        <begin position="247"/>
        <end position="269"/>
    </location>
</feature>
<comment type="subcellular location">
    <subcellularLocation>
        <location evidence="2">Cell membrane</location>
    </subcellularLocation>
    <subcellularLocation>
        <location evidence="1">Membrane</location>
        <topology evidence="1">Multi-pass membrane protein</topology>
    </subcellularLocation>
</comment>
<evidence type="ECO:0000313" key="16">
    <source>
        <dbReference type="EMBL" id="CAH3036543.1"/>
    </source>
</evidence>
<feature type="region of interest" description="Disordered" evidence="11">
    <location>
        <begin position="342"/>
        <end position="361"/>
    </location>
</feature>
<dbReference type="Gene3D" id="1.20.58.390">
    <property type="entry name" value="Neurotransmitter-gated ion-channel transmembrane domain"/>
    <property type="match status" value="1"/>
</dbReference>
<dbReference type="EMBL" id="CALNXK010000004">
    <property type="protein sequence ID" value="CAH3036543.1"/>
    <property type="molecule type" value="Genomic_DNA"/>
</dbReference>
<dbReference type="Pfam" id="PF02931">
    <property type="entry name" value="Neur_chan_LBD"/>
    <property type="match status" value="1"/>
</dbReference>
<evidence type="ECO:0000256" key="7">
    <source>
        <dbReference type="ARBA" id="ARBA00022989"/>
    </source>
</evidence>
<comment type="caution">
    <text evidence="16">The sequence shown here is derived from an EMBL/GenBank/DDBJ whole genome shotgun (WGS) entry which is preliminary data.</text>
</comment>
<keyword evidence="6 13" id="KW-0732">Signal</keyword>
<feature type="transmembrane region" description="Helical" evidence="12">
    <location>
        <begin position="403"/>
        <end position="422"/>
    </location>
</feature>
<evidence type="ECO:0000256" key="5">
    <source>
        <dbReference type="ARBA" id="ARBA00022692"/>
    </source>
</evidence>
<dbReference type="InterPro" id="IPR006202">
    <property type="entry name" value="Neur_chan_lig-bd"/>
</dbReference>
<keyword evidence="10" id="KW-0407">Ion channel</keyword>
<dbReference type="Proteomes" id="UP001159405">
    <property type="component" value="Unassembled WGS sequence"/>
</dbReference>
<evidence type="ECO:0000259" key="14">
    <source>
        <dbReference type="Pfam" id="PF02931"/>
    </source>
</evidence>
<protein>
    <submittedName>
        <fullName evidence="16">Uncharacterized protein</fullName>
    </submittedName>
</protein>
<dbReference type="SUPFAM" id="SSF63712">
    <property type="entry name" value="Nicotinic receptor ligand binding domain-like"/>
    <property type="match status" value="1"/>
</dbReference>
<evidence type="ECO:0000256" key="2">
    <source>
        <dbReference type="ARBA" id="ARBA00004236"/>
    </source>
</evidence>
<feature type="domain" description="Neurotransmitter-gated ion-channel transmembrane" evidence="15">
    <location>
        <begin position="254"/>
        <end position="334"/>
    </location>
</feature>
<evidence type="ECO:0000256" key="11">
    <source>
        <dbReference type="SAM" id="MobiDB-lite"/>
    </source>
</evidence>
<proteinExistence type="predicted"/>
<keyword evidence="4" id="KW-1003">Cell membrane</keyword>
<feature type="signal peptide" evidence="13">
    <location>
        <begin position="1"/>
        <end position="17"/>
    </location>
</feature>
<feature type="domain" description="Neurotransmitter-gated ion-channel ligand-binding" evidence="14">
    <location>
        <begin position="48"/>
        <end position="246"/>
    </location>
</feature>
<dbReference type="InterPro" id="IPR038050">
    <property type="entry name" value="Neuro_actylchol_rec"/>
</dbReference>
<dbReference type="SUPFAM" id="SSF90112">
    <property type="entry name" value="Neurotransmitter-gated ion-channel transmembrane pore"/>
    <property type="match status" value="1"/>
</dbReference>
<evidence type="ECO:0000256" key="4">
    <source>
        <dbReference type="ARBA" id="ARBA00022475"/>
    </source>
</evidence>
<evidence type="ECO:0000256" key="9">
    <source>
        <dbReference type="ARBA" id="ARBA00023136"/>
    </source>
</evidence>
<dbReference type="Gene3D" id="2.70.170.10">
    <property type="entry name" value="Neurotransmitter-gated ion-channel ligand-binding domain"/>
    <property type="match status" value="1"/>
</dbReference>
<evidence type="ECO:0000259" key="15">
    <source>
        <dbReference type="Pfam" id="PF02932"/>
    </source>
</evidence>
<gene>
    <name evidence="16" type="ORF">PLOB_00031041</name>
</gene>
<keyword evidence="8" id="KW-0406">Ion transport</keyword>
<keyword evidence="17" id="KW-1185">Reference proteome</keyword>
<dbReference type="PRINTS" id="PR00253">
    <property type="entry name" value="GABAARECEPTR"/>
</dbReference>
<dbReference type="PANTHER" id="PTHR18945">
    <property type="entry name" value="NEUROTRANSMITTER GATED ION CHANNEL"/>
    <property type="match status" value="1"/>
</dbReference>
<sequence length="425" mass="48358">MIVLAMYFSLLVSKGVSVLTCGLNTIGNMSEWLSIEELPPVIEPRNASEILNKLLKNYDKRLRPGHAERPVDIGINIAVLTISDIEEENMKFTVDMYMRQLWFDRRLAFGNGRTALVLQYEVLNKLWLPDTYFENSVKTSGQKETMAVLLYGNGSIFYTQRVTVIARTLMNFQAFPMDKQTFSLTASSYGRGNSQLRYRKIQVNMLNKAQEMADFVIMNQSATITSQKYISGCFDMVKISFIAKRRVGYYFINVYFPGTLCTVVSWLAFWMDPENIGDRGTVGITSLLTQMFLVQSVNEHMPHVNYVKATDLFLIVSFVFSFITLLESITVYRAAKGGKMEMNASPQNEREDKTEANQNSEASVTVADRKNSISMILDPTRAKGTSEIKEKKKKNADDFIDRISRVLFPTAYVAFLVCYFTTYTA</sequence>
<keyword evidence="5 12" id="KW-0812">Transmembrane</keyword>
<evidence type="ECO:0000256" key="3">
    <source>
        <dbReference type="ARBA" id="ARBA00022448"/>
    </source>
</evidence>
<keyword evidence="3" id="KW-0813">Transport</keyword>
<evidence type="ECO:0000256" key="12">
    <source>
        <dbReference type="SAM" id="Phobius"/>
    </source>
</evidence>
<evidence type="ECO:0000313" key="17">
    <source>
        <dbReference type="Proteomes" id="UP001159405"/>
    </source>
</evidence>
<dbReference type="CDD" id="cd19049">
    <property type="entry name" value="LGIC_TM_anion"/>
    <property type="match status" value="1"/>
</dbReference>
<keyword evidence="9 12" id="KW-0472">Membrane</keyword>
<accession>A0ABN8MUW5</accession>
<evidence type="ECO:0000256" key="6">
    <source>
        <dbReference type="ARBA" id="ARBA00022729"/>
    </source>
</evidence>
<feature type="chain" id="PRO_5046021277" evidence="13">
    <location>
        <begin position="18"/>
        <end position="425"/>
    </location>
</feature>
<dbReference type="PRINTS" id="PR00252">
    <property type="entry name" value="NRIONCHANNEL"/>
</dbReference>
<dbReference type="InterPro" id="IPR006201">
    <property type="entry name" value="Neur_channel"/>
</dbReference>
<reference evidence="16 17" key="1">
    <citation type="submission" date="2022-05" db="EMBL/GenBank/DDBJ databases">
        <authorList>
            <consortium name="Genoscope - CEA"/>
            <person name="William W."/>
        </authorList>
    </citation>
    <scope>NUCLEOTIDE SEQUENCE [LARGE SCALE GENOMIC DNA]</scope>
</reference>
<evidence type="ECO:0000256" key="13">
    <source>
        <dbReference type="SAM" id="SignalP"/>
    </source>
</evidence>
<evidence type="ECO:0000256" key="10">
    <source>
        <dbReference type="ARBA" id="ARBA00023303"/>
    </source>
</evidence>
<dbReference type="InterPro" id="IPR036719">
    <property type="entry name" value="Neuro-gated_channel_TM_sf"/>
</dbReference>
<name>A0ABN8MUW5_9CNID</name>
<evidence type="ECO:0000256" key="8">
    <source>
        <dbReference type="ARBA" id="ARBA00023065"/>
    </source>
</evidence>